<dbReference type="PROSITE" id="PS51257">
    <property type="entry name" value="PROKAR_LIPOPROTEIN"/>
    <property type="match status" value="1"/>
</dbReference>
<dbReference type="PANTHER" id="PTHR43649">
    <property type="entry name" value="ARABINOSE-BINDING PROTEIN-RELATED"/>
    <property type="match status" value="1"/>
</dbReference>
<dbReference type="InterPro" id="IPR006059">
    <property type="entry name" value="SBP"/>
</dbReference>
<evidence type="ECO:0000313" key="11">
    <source>
        <dbReference type="Proteomes" id="UP000027180"/>
    </source>
</evidence>
<evidence type="ECO:0000313" key="10">
    <source>
        <dbReference type="EMBL" id="AIC27930.1"/>
    </source>
</evidence>
<dbReference type="EMBL" id="CP006986">
    <property type="protein sequence ID" value="AIC27930.1"/>
    <property type="molecule type" value="Genomic_DNA"/>
</dbReference>
<accession>A0A060I7K5</accession>
<organism evidence="10 11">
    <name type="scientific">Rhizobium etli bv. mimosae str. IE4771</name>
    <dbReference type="NCBI Taxonomy" id="1432050"/>
    <lineage>
        <taxon>Bacteria</taxon>
        <taxon>Pseudomonadati</taxon>
        <taxon>Pseudomonadota</taxon>
        <taxon>Alphaproteobacteria</taxon>
        <taxon>Hyphomicrobiales</taxon>
        <taxon>Rhizobiaceae</taxon>
        <taxon>Rhizobium/Agrobacterium group</taxon>
        <taxon>Rhizobium</taxon>
    </lineage>
</organism>
<evidence type="ECO:0000256" key="7">
    <source>
        <dbReference type="ARBA" id="ARBA00022764"/>
    </source>
</evidence>
<gene>
    <name evidence="10" type="primary">ugpB-1</name>
    <name evidence="10" type="ORF">IE4771_CH02832</name>
</gene>
<evidence type="ECO:0000256" key="6">
    <source>
        <dbReference type="ARBA" id="ARBA00022729"/>
    </source>
</evidence>
<feature type="signal peptide" evidence="9">
    <location>
        <begin position="1"/>
        <end position="21"/>
    </location>
</feature>
<comment type="function">
    <text evidence="8">Part of the ABC transporter complex UgpBAEC involved in sn-glycerol-3-phosphate (G3P) import. Binds G3P.</text>
</comment>
<evidence type="ECO:0000256" key="4">
    <source>
        <dbReference type="ARBA" id="ARBA00017470"/>
    </source>
</evidence>
<dbReference type="GO" id="GO:0042597">
    <property type="term" value="C:periplasmic space"/>
    <property type="evidence" value="ECO:0007669"/>
    <property type="project" value="UniProtKB-SubCell"/>
</dbReference>
<evidence type="ECO:0000256" key="5">
    <source>
        <dbReference type="ARBA" id="ARBA00022448"/>
    </source>
</evidence>
<dbReference type="Proteomes" id="UP000027180">
    <property type="component" value="Chromosome"/>
</dbReference>
<proteinExistence type="inferred from homology"/>
<protein>
    <recommendedName>
        <fullName evidence="4">sn-glycerol-3-phosphate-binding periplasmic protein UgpB</fullName>
    </recommendedName>
</protein>
<dbReference type="AlphaFoldDB" id="A0A060I7K5"/>
<evidence type="ECO:0000256" key="1">
    <source>
        <dbReference type="ARBA" id="ARBA00004418"/>
    </source>
</evidence>
<sequence length="435" mass="47602">MKISILAAAAALTAGACSAQAANIEFWYGNTGVVETAIQDQCAAFNAAQSEHHINCVGQGSYEVSMQKAIAAFRAKNHPVLIQFFDAGTLDLMLSDAVVPVQDELPDVKWDNYITGARAYYETSGGKLFAQPYNASTLLFYTNRTELEKAGITKTPETWEEIIEAARKLKAAGHACPFTTDGDTWRVLEQFSARHGLPIASKHNGYDGLDAEYVFNTTFAAKHLQNLVDWRKEGLVKLGSDTKAGNFTAAFNAGECAMMENSSGSYTASAKAFEGKFELTVSLAPMYQGHERHNTFVGGASIYIMKGHDKAEIEGAKAFLDFLRRPEQQMAFTAATGYVPVTNDVMEAIEKSGEASSPKYATAALGIGSMNEPRTPDTRGIRLGFYVQFRQIFMEETQKAFAGEKTMQAALDSAKKRGDELLRRFEQTYKGAKLH</sequence>
<reference evidence="10 11" key="1">
    <citation type="submission" date="2013-12" db="EMBL/GenBank/DDBJ databases">
        <title>Complete genome sequence of Rhizobium etli bv. mimosae IE4771.</title>
        <authorList>
            <person name="Bustos P."/>
            <person name="Santamaria R.I."/>
            <person name="Lozano L."/>
            <person name="Ormeno-Orrillo E."/>
            <person name="Rogel M.A."/>
            <person name="Romero D."/>
            <person name="Cevallos M.A."/>
            <person name="Martinez-Romero E."/>
            <person name="Gonzalez V."/>
        </authorList>
    </citation>
    <scope>NUCLEOTIDE SEQUENCE [LARGE SCALE GENOMIC DNA]</scope>
    <source>
        <strain evidence="10 11">IE4771</strain>
    </source>
</reference>
<evidence type="ECO:0000256" key="2">
    <source>
        <dbReference type="ARBA" id="ARBA00008520"/>
    </source>
</evidence>
<comment type="subunit">
    <text evidence="3">The complex is composed of two ATP-binding proteins (UgpC), two transmembrane proteins (UgpA and UgpE) and a solute-binding protein (UgpB).</text>
</comment>
<evidence type="ECO:0000256" key="9">
    <source>
        <dbReference type="SAM" id="SignalP"/>
    </source>
</evidence>
<evidence type="ECO:0000256" key="8">
    <source>
        <dbReference type="ARBA" id="ARBA00034473"/>
    </source>
</evidence>
<dbReference type="HOGENOM" id="CLU_031285_3_0_5"/>
<evidence type="ECO:0000256" key="3">
    <source>
        <dbReference type="ARBA" id="ARBA00011557"/>
    </source>
</evidence>
<dbReference type="Pfam" id="PF13416">
    <property type="entry name" value="SBP_bac_8"/>
    <property type="match status" value="1"/>
</dbReference>
<keyword evidence="5" id="KW-0813">Transport</keyword>
<dbReference type="KEGG" id="rei:IE4771_CH02832"/>
<name>A0A060I7K5_RHIET</name>
<dbReference type="Gene3D" id="3.40.190.10">
    <property type="entry name" value="Periplasmic binding protein-like II"/>
    <property type="match status" value="2"/>
</dbReference>
<feature type="chain" id="PRO_5001583791" description="sn-glycerol-3-phosphate-binding periplasmic protein UgpB" evidence="9">
    <location>
        <begin position="22"/>
        <end position="435"/>
    </location>
</feature>
<dbReference type="PANTHER" id="PTHR43649:SF31">
    <property type="entry name" value="SN-GLYCEROL-3-PHOSPHATE-BINDING PERIPLASMIC PROTEIN UGPB"/>
    <property type="match status" value="1"/>
</dbReference>
<dbReference type="InterPro" id="IPR050490">
    <property type="entry name" value="Bact_solute-bd_prot1"/>
</dbReference>
<dbReference type="OrthoDB" id="9762335at2"/>
<comment type="subcellular location">
    <subcellularLocation>
        <location evidence="1">Periplasm</location>
    </subcellularLocation>
</comment>
<dbReference type="SUPFAM" id="SSF53850">
    <property type="entry name" value="Periplasmic binding protein-like II"/>
    <property type="match status" value="1"/>
</dbReference>
<dbReference type="RefSeq" id="WP_038689776.1">
    <property type="nucleotide sequence ID" value="NZ_CP006986.1"/>
</dbReference>
<keyword evidence="6 9" id="KW-0732">Signal</keyword>
<comment type="similarity">
    <text evidence="2">Belongs to the bacterial solute-binding protein 1 family.</text>
</comment>
<keyword evidence="7" id="KW-0574">Periplasm</keyword>